<evidence type="ECO:0000256" key="1">
    <source>
        <dbReference type="SAM" id="MobiDB-lite"/>
    </source>
</evidence>
<dbReference type="Proteomes" id="UP000827092">
    <property type="component" value="Unassembled WGS sequence"/>
</dbReference>
<protein>
    <submittedName>
        <fullName evidence="2">Uncharacterized protein</fullName>
    </submittedName>
</protein>
<comment type="caution">
    <text evidence="2">The sequence shown here is derived from an EMBL/GenBank/DDBJ whole genome shotgun (WGS) entry which is preliminary data.</text>
</comment>
<feature type="compositionally biased region" description="Basic and acidic residues" evidence="1">
    <location>
        <begin position="70"/>
        <end position="97"/>
    </location>
</feature>
<feature type="compositionally biased region" description="Basic and acidic residues" evidence="1">
    <location>
        <begin position="8"/>
        <end position="44"/>
    </location>
</feature>
<reference evidence="2 3" key="1">
    <citation type="journal article" date="2022" name="Nat. Ecol. Evol.">
        <title>A masculinizing supergene underlies an exaggerated male reproductive morph in a spider.</title>
        <authorList>
            <person name="Hendrickx F."/>
            <person name="De Corte Z."/>
            <person name="Sonet G."/>
            <person name="Van Belleghem S.M."/>
            <person name="Kostlbacher S."/>
            <person name="Vangestel C."/>
        </authorList>
    </citation>
    <scope>NUCLEOTIDE SEQUENCE [LARGE SCALE GENOMIC DNA]</scope>
    <source>
        <strain evidence="2">W744_W776</strain>
    </source>
</reference>
<keyword evidence="3" id="KW-1185">Reference proteome</keyword>
<evidence type="ECO:0000313" key="2">
    <source>
        <dbReference type="EMBL" id="KAG8171517.1"/>
    </source>
</evidence>
<gene>
    <name evidence="2" type="ORF">JTE90_019398</name>
</gene>
<evidence type="ECO:0000313" key="3">
    <source>
        <dbReference type="Proteomes" id="UP000827092"/>
    </source>
</evidence>
<organism evidence="2 3">
    <name type="scientific">Oedothorax gibbosus</name>
    <dbReference type="NCBI Taxonomy" id="931172"/>
    <lineage>
        <taxon>Eukaryota</taxon>
        <taxon>Metazoa</taxon>
        <taxon>Ecdysozoa</taxon>
        <taxon>Arthropoda</taxon>
        <taxon>Chelicerata</taxon>
        <taxon>Arachnida</taxon>
        <taxon>Araneae</taxon>
        <taxon>Araneomorphae</taxon>
        <taxon>Entelegynae</taxon>
        <taxon>Araneoidea</taxon>
        <taxon>Linyphiidae</taxon>
        <taxon>Erigoninae</taxon>
        <taxon>Oedothorax</taxon>
    </lineage>
</organism>
<accession>A0AAV6TIF3</accession>
<dbReference type="AlphaFoldDB" id="A0AAV6TIF3"/>
<feature type="region of interest" description="Disordered" evidence="1">
    <location>
        <begin position="1"/>
        <end position="97"/>
    </location>
</feature>
<proteinExistence type="predicted"/>
<sequence length="97" mass="11553">MHLQNQQKRKEESKRRRQDSKGIDRKATVIHGIKESRCEREHRATIPNRQQRRRTKAPPFPYPRRPGGQKSEHAEGEESKEKVKSRVEREKENTQAD</sequence>
<dbReference type="EMBL" id="JAFNEN010003877">
    <property type="protein sequence ID" value="KAG8171517.1"/>
    <property type="molecule type" value="Genomic_DNA"/>
</dbReference>
<name>A0AAV6TIF3_9ARAC</name>